<evidence type="ECO:0000313" key="4">
    <source>
        <dbReference type="Proteomes" id="UP001236369"/>
    </source>
</evidence>
<keyword evidence="4" id="KW-1185">Reference proteome</keyword>
<evidence type="ECO:0000259" key="2">
    <source>
        <dbReference type="Pfam" id="PF05239"/>
    </source>
</evidence>
<evidence type="ECO:0000256" key="1">
    <source>
        <dbReference type="SAM" id="SignalP"/>
    </source>
</evidence>
<evidence type="ECO:0000313" key="3">
    <source>
        <dbReference type="EMBL" id="MDQ0445363.1"/>
    </source>
</evidence>
<keyword evidence="1" id="KW-0732">Signal</keyword>
<gene>
    <name evidence="3" type="ORF">QO016_004892</name>
</gene>
<dbReference type="EMBL" id="JAUSVV010000027">
    <property type="protein sequence ID" value="MDQ0445363.1"/>
    <property type="molecule type" value="Genomic_DNA"/>
</dbReference>
<dbReference type="PANTHER" id="PTHR36505">
    <property type="entry name" value="BLR1072 PROTEIN"/>
    <property type="match status" value="1"/>
</dbReference>
<sequence length="290" mass="31228">MRRLIRPLTFGACTALALASPLRATEEPKATPPVTELDAKPAQACLDHLKAFDAQMEKDGYWLGGSGYGYGYPLGGYWAGSLGSDAGMAMGAASAMIPYTNARPGYEVRVLLAGADVLARHGKQQPCEDVLVQIRTSYEDYKTDLQGRDLRVANAMGFRKQELSLAVPVASRTTAFRADDLLGSEVRTPENVALGSVDDIVMGPEGGKIAYLVVARGGVFGLGERHVAVPWNQFKVSPNLHILVLDATKDAMDRAPRIIEGRFVKAEPFAQQTAKADAYWTAAAKTPRTD</sequence>
<dbReference type="PANTHER" id="PTHR36505:SF1">
    <property type="entry name" value="BLR1072 PROTEIN"/>
    <property type="match status" value="1"/>
</dbReference>
<dbReference type="SUPFAM" id="SSF50346">
    <property type="entry name" value="PRC-barrel domain"/>
    <property type="match status" value="1"/>
</dbReference>
<dbReference type="Gene3D" id="2.30.30.240">
    <property type="entry name" value="PRC-barrel domain"/>
    <property type="match status" value="1"/>
</dbReference>
<dbReference type="InterPro" id="IPR011033">
    <property type="entry name" value="PRC_barrel-like_sf"/>
</dbReference>
<organism evidence="3 4">
    <name type="scientific">Methylobacterium persicinum</name>
    <dbReference type="NCBI Taxonomy" id="374426"/>
    <lineage>
        <taxon>Bacteria</taxon>
        <taxon>Pseudomonadati</taxon>
        <taxon>Pseudomonadota</taxon>
        <taxon>Alphaproteobacteria</taxon>
        <taxon>Hyphomicrobiales</taxon>
        <taxon>Methylobacteriaceae</taxon>
        <taxon>Methylobacterium</taxon>
    </lineage>
</organism>
<comment type="caution">
    <text evidence="3">The sequence shown here is derived from an EMBL/GenBank/DDBJ whole genome shotgun (WGS) entry which is preliminary data.</text>
</comment>
<dbReference type="Pfam" id="PF05239">
    <property type="entry name" value="PRC"/>
    <property type="match status" value="1"/>
</dbReference>
<dbReference type="Proteomes" id="UP001236369">
    <property type="component" value="Unassembled WGS sequence"/>
</dbReference>
<feature type="signal peptide" evidence="1">
    <location>
        <begin position="1"/>
        <end position="19"/>
    </location>
</feature>
<reference evidence="3 4" key="1">
    <citation type="submission" date="2023-07" db="EMBL/GenBank/DDBJ databases">
        <title>Genomic Encyclopedia of Type Strains, Phase IV (KMG-IV): sequencing the most valuable type-strain genomes for metagenomic binning, comparative biology and taxonomic classification.</title>
        <authorList>
            <person name="Goeker M."/>
        </authorList>
    </citation>
    <scope>NUCLEOTIDE SEQUENCE [LARGE SCALE GENOMIC DNA]</scope>
    <source>
        <strain evidence="3 4">DSM 19562</strain>
    </source>
</reference>
<dbReference type="RefSeq" id="WP_238252650.1">
    <property type="nucleotide sequence ID" value="NZ_BPQX01000058.1"/>
</dbReference>
<accession>A0ABU0HU53</accession>
<feature type="domain" description="PRC-barrel" evidence="2">
    <location>
        <begin position="175"/>
        <end position="250"/>
    </location>
</feature>
<protein>
    <submittedName>
        <fullName evidence="3">Sporulation protein YlmC with PRC-barrel domain</fullName>
    </submittedName>
</protein>
<dbReference type="InterPro" id="IPR027275">
    <property type="entry name" value="PRC-brl_dom"/>
</dbReference>
<feature type="chain" id="PRO_5047374942" evidence="1">
    <location>
        <begin position="20"/>
        <end position="290"/>
    </location>
</feature>
<proteinExistence type="predicted"/>
<name>A0ABU0HU53_9HYPH</name>